<dbReference type="AlphaFoldDB" id="A0A161JWI7"/>
<dbReference type="EMBL" id="FAXC01000450">
    <property type="protein sequence ID" value="CUV10637.1"/>
    <property type="molecule type" value="Genomic_DNA"/>
</dbReference>
<organism evidence="1">
    <name type="scientific">hydrothermal vent metagenome</name>
    <dbReference type="NCBI Taxonomy" id="652676"/>
    <lineage>
        <taxon>unclassified sequences</taxon>
        <taxon>metagenomes</taxon>
        <taxon>ecological metagenomes</taxon>
    </lineage>
</organism>
<accession>A0A161JWI7</accession>
<evidence type="ECO:0000313" key="1">
    <source>
        <dbReference type="EMBL" id="CUV10637.1"/>
    </source>
</evidence>
<proteinExistence type="predicted"/>
<reference evidence="1" key="1">
    <citation type="submission" date="2015-10" db="EMBL/GenBank/DDBJ databases">
        <authorList>
            <person name="Gilbert D.G."/>
        </authorList>
    </citation>
    <scope>NUCLEOTIDE SEQUENCE</scope>
</reference>
<gene>
    <name evidence="1" type="ORF">MGWOODY_Mmi1100</name>
</gene>
<sequence length="47" mass="5465">MNEFSILLNLVEMICTAISLFSIKKLILNKNLVIYDNRIEKITPLQL</sequence>
<protein>
    <submittedName>
        <fullName evidence="1">Uncharacterized protein</fullName>
    </submittedName>
</protein>
<name>A0A161JWI7_9ZZZZ</name>